<dbReference type="Gene3D" id="3.10.10.10">
    <property type="entry name" value="HIV Type 1 Reverse Transcriptase, subunit A, domain 1"/>
    <property type="match status" value="1"/>
</dbReference>
<evidence type="ECO:0000256" key="1">
    <source>
        <dbReference type="ARBA" id="ARBA00022695"/>
    </source>
</evidence>
<dbReference type="Pfam" id="PF00078">
    <property type="entry name" value="RVT_1"/>
    <property type="match status" value="1"/>
</dbReference>
<evidence type="ECO:0000256" key="4">
    <source>
        <dbReference type="ARBA" id="ARBA00022918"/>
    </source>
</evidence>
<dbReference type="Proteomes" id="UP001153709">
    <property type="component" value="Chromosome 7"/>
</dbReference>
<feature type="region of interest" description="Disordered" evidence="5">
    <location>
        <begin position="210"/>
        <end position="234"/>
    </location>
</feature>
<dbReference type="Gene3D" id="2.40.70.10">
    <property type="entry name" value="Acid Proteases"/>
    <property type="match status" value="1"/>
</dbReference>
<dbReference type="SUPFAM" id="SSF50630">
    <property type="entry name" value="Acid proteases"/>
    <property type="match status" value="1"/>
</dbReference>
<dbReference type="InterPro" id="IPR041577">
    <property type="entry name" value="RT_RNaseH_2"/>
</dbReference>
<dbReference type="InterPro" id="IPR050951">
    <property type="entry name" value="Retrovirus_Pol_polyprotein"/>
</dbReference>
<name>A0A9N9T307_DIABA</name>
<dbReference type="CDD" id="cd09274">
    <property type="entry name" value="RNase_HI_RT_Ty3"/>
    <property type="match status" value="1"/>
</dbReference>
<organism evidence="7 8">
    <name type="scientific">Diabrotica balteata</name>
    <name type="common">Banded cucumber beetle</name>
    <dbReference type="NCBI Taxonomy" id="107213"/>
    <lineage>
        <taxon>Eukaryota</taxon>
        <taxon>Metazoa</taxon>
        <taxon>Ecdysozoa</taxon>
        <taxon>Arthropoda</taxon>
        <taxon>Hexapoda</taxon>
        <taxon>Insecta</taxon>
        <taxon>Pterygota</taxon>
        <taxon>Neoptera</taxon>
        <taxon>Endopterygota</taxon>
        <taxon>Coleoptera</taxon>
        <taxon>Polyphaga</taxon>
        <taxon>Cucujiformia</taxon>
        <taxon>Chrysomeloidea</taxon>
        <taxon>Chrysomelidae</taxon>
        <taxon>Galerucinae</taxon>
        <taxon>Diabroticina</taxon>
        <taxon>Diabroticites</taxon>
        <taxon>Diabrotica</taxon>
    </lineage>
</organism>
<keyword evidence="3" id="KW-0255">Endonuclease</keyword>
<dbReference type="CDD" id="cd01647">
    <property type="entry name" value="RT_LTR"/>
    <property type="match status" value="1"/>
</dbReference>
<sequence>MSEQDSIEQNQPVVVKIKSNVIGNEIQPLSMQGNLAHNWGEWSINFKIFLRATGLEEENDARKVALLLHYIGTDARNIYKSFEFNMDTVTFQEVVEKFEKYCNPKKNLTVERHYFLTRVQKDGETIEDFMTSLKNLSLTCELAILKESLVCDMFIIGLNPKYHSIKQKLLQEVDLKTEKVLQIAQNIITTQMQAQQLNKNSEAVVYKVEKNKDGPGPNFSNHSRYRNEVPGPSWRNDSQRYNIDGTNINSQSQVTSQNFKSRYNGYANQSKNSENNQVVRKVCQRCGENHRNKCPALVAICHYCKKQGHYAKCCQTKRINNINLRESTVQSSNNENDSCFVIKTISQNSINQNWSIVVRINKINVVCYLDTGAQANVMSIKIFNEVNVQKLELVPTCINLKSFSNDVIPIVGKVNLLCEIENRLESIEFIIVNLECQTILGLDTCHKLKLIKRVGLVSHESIIEKNKQVFAGLGCLPNVCHLETDKNIKPIIEPPRRIPFSLHDKLKEELNRMLSTGVIEKVNEASEWVNLIVLVEKSNKSLRVCLDPRNLNKAIKRCHYPIPTFNEIRSKLAKAKYFSTLDAQSGFWMIPLDLESSKLCTFNTPFGRFRFTRLPYGISCAPEIFHKVMNEIVGDIEGVCLYIDDILIYSETLEGHNKILELVLERAKQFNLKFNMDKCKFLLSDIKYLGHIFSAEGICPDSSKVSAICQMSITNSVADIRRFLGMINYLGEYIDNLAEPTKNLRLLLKKNISFHWTEEHEREFESLKEMISQTPVLAYFDNNLPLTLSVDSSQFAVGAVILQNKKPIAYASKSLSQAQSNYAQIEKELYAIQFGCTRFKQYIYGRKVQVETDHKPLVSLFKKTII</sequence>
<dbReference type="SUPFAM" id="SSF56672">
    <property type="entry name" value="DNA/RNA polymerases"/>
    <property type="match status" value="1"/>
</dbReference>
<keyword evidence="3" id="KW-0378">Hydrolase</keyword>
<feature type="domain" description="Reverse transcriptase" evidence="6">
    <location>
        <begin position="516"/>
        <end position="693"/>
    </location>
</feature>
<dbReference type="EMBL" id="OU898282">
    <property type="protein sequence ID" value="CAG9837774.1"/>
    <property type="molecule type" value="Genomic_DNA"/>
</dbReference>
<dbReference type="Pfam" id="PF17919">
    <property type="entry name" value="RT_RNaseH_2"/>
    <property type="match status" value="1"/>
</dbReference>
<dbReference type="InterPro" id="IPR021109">
    <property type="entry name" value="Peptidase_aspartic_dom_sf"/>
</dbReference>
<evidence type="ECO:0000313" key="8">
    <source>
        <dbReference type="Proteomes" id="UP001153709"/>
    </source>
</evidence>
<dbReference type="GO" id="GO:0004519">
    <property type="term" value="F:endonuclease activity"/>
    <property type="evidence" value="ECO:0007669"/>
    <property type="project" value="UniProtKB-KW"/>
</dbReference>
<dbReference type="InterPro" id="IPR043502">
    <property type="entry name" value="DNA/RNA_pol_sf"/>
</dbReference>
<dbReference type="PANTHER" id="PTHR37984">
    <property type="entry name" value="PROTEIN CBG26694"/>
    <property type="match status" value="1"/>
</dbReference>
<dbReference type="InterPro" id="IPR000477">
    <property type="entry name" value="RT_dom"/>
</dbReference>
<proteinExistence type="predicted"/>
<dbReference type="InterPro" id="IPR043128">
    <property type="entry name" value="Rev_trsase/Diguanyl_cyclase"/>
</dbReference>
<evidence type="ECO:0000259" key="6">
    <source>
        <dbReference type="PROSITE" id="PS50878"/>
    </source>
</evidence>
<dbReference type="OrthoDB" id="6773340at2759"/>
<keyword evidence="1" id="KW-0808">Transferase</keyword>
<evidence type="ECO:0000313" key="7">
    <source>
        <dbReference type="EMBL" id="CAG9837774.1"/>
    </source>
</evidence>
<keyword evidence="1" id="KW-0548">Nucleotidyltransferase</keyword>
<dbReference type="Gene3D" id="3.10.20.370">
    <property type="match status" value="1"/>
</dbReference>
<dbReference type="FunFam" id="3.10.10.10:FF:000003">
    <property type="entry name" value="Retrovirus-related Pol polyprotein from transposon 297-like Protein"/>
    <property type="match status" value="1"/>
</dbReference>
<evidence type="ECO:0000256" key="2">
    <source>
        <dbReference type="ARBA" id="ARBA00022722"/>
    </source>
</evidence>
<keyword evidence="2" id="KW-0540">Nuclease</keyword>
<reference evidence="7" key="1">
    <citation type="submission" date="2022-01" db="EMBL/GenBank/DDBJ databases">
        <authorList>
            <person name="King R."/>
        </authorList>
    </citation>
    <scope>NUCLEOTIDE SEQUENCE</scope>
</reference>
<accession>A0A9N9T307</accession>
<gene>
    <name evidence="7" type="ORF">DIABBA_LOCUS10733</name>
</gene>
<dbReference type="PANTHER" id="PTHR37984:SF9">
    <property type="entry name" value="INTEGRASE CATALYTIC DOMAIN-CONTAINING PROTEIN"/>
    <property type="match status" value="1"/>
</dbReference>
<dbReference type="FunFam" id="3.10.20.370:FF:000001">
    <property type="entry name" value="Retrovirus-related Pol polyprotein from transposon 17.6-like protein"/>
    <property type="match status" value="1"/>
</dbReference>
<dbReference type="AlphaFoldDB" id="A0A9N9T307"/>
<keyword evidence="8" id="KW-1185">Reference proteome</keyword>
<evidence type="ECO:0000256" key="5">
    <source>
        <dbReference type="SAM" id="MobiDB-lite"/>
    </source>
</evidence>
<evidence type="ECO:0000256" key="3">
    <source>
        <dbReference type="ARBA" id="ARBA00022759"/>
    </source>
</evidence>
<keyword evidence="4" id="KW-0695">RNA-directed DNA polymerase</keyword>
<dbReference type="FunFam" id="3.30.70.270:FF:000026">
    <property type="entry name" value="Transposon Ty3-G Gag-Pol polyprotein"/>
    <property type="match status" value="1"/>
</dbReference>
<dbReference type="Gene3D" id="3.30.70.270">
    <property type="match status" value="2"/>
</dbReference>
<dbReference type="GO" id="GO:0003964">
    <property type="term" value="F:RNA-directed DNA polymerase activity"/>
    <property type="evidence" value="ECO:0007669"/>
    <property type="project" value="UniProtKB-KW"/>
</dbReference>
<protein>
    <recommendedName>
        <fullName evidence="6">Reverse transcriptase domain-containing protein</fullName>
    </recommendedName>
</protein>
<dbReference type="PROSITE" id="PS50878">
    <property type="entry name" value="RT_POL"/>
    <property type="match status" value="1"/>
</dbReference>